<keyword evidence="2" id="KW-1185">Reference proteome</keyword>
<evidence type="ECO:0008006" key="3">
    <source>
        <dbReference type="Google" id="ProtNLM"/>
    </source>
</evidence>
<dbReference type="EMBL" id="ABOX02000067">
    <property type="protein sequence ID" value="EEF57467.1"/>
    <property type="molecule type" value="Genomic_DNA"/>
</dbReference>
<dbReference type="InterPro" id="IPR016024">
    <property type="entry name" value="ARM-type_fold"/>
</dbReference>
<name>B9XRQ2_PEDPL</name>
<dbReference type="Gene3D" id="1.25.10.10">
    <property type="entry name" value="Leucine-rich Repeat Variant"/>
    <property type="match status" value="1"/>
</dbReference>
<dbReference type="SUPFAM" id="SSF48371">
    <property type="entry name" value="ARM repeat"/>
    <property type="match status" value="1"/>
</dbReference>
<dbReference type="InterPro" id="IPR011989">
    <property type="entry name" value="ARM-like"/>
</dbReference>
<reference evidence="1 2" key="1">
    <citation type="journal article" date="2011" name="J. Bacteriol.">
        <title>Genome sequence of 'Pedosphaera parvula' Ellin514, an aerobic Verrucomicrobial isolate from pasture soil.</title>
        <authorList>
            <person name="Kant R."/>
            <person name="van Passel M.W."/>
            <person name="Sangwan P."/>
            <person name="Palva A."/>
            <person name="Lucas S."/>
            <person name="Copeland A."/>
            <person name="Lapidus A."/>
            <person name="Glavina Del Rio T."/>
            <person name="Dalin E."/>
            <person name="Tice H."/>
            <person name="Bruce D."/>
            <person name="Goodwin L."/>
            <person name="Pitluck S."/>
            <person name="Chertkov O."/>
            <person name="Larimer F.W."/>
            <person name="Land M.L."/>
            <person name="Hauser L."/>
            <person name="Brettin T.S."/>
            <person name="Detter J.C."/>
            <person name="Han S."/>
            <person name="de Vos W.M."/>
            <person name="Janssen P.H."/>
            <person name="Smidt H."/>
        </authorList>
    </citation>
    <scope>NUCLEOTIDE SEQUENCE [LARGE SCALE GENOMIC DNA]</scope>
    <source>
        <strain evidence="1 2">Ellin514</strain>
    </source>
</reference>
<dbReference type="AlphaFoldDB" id="B9XRQ2"/>
<comment type="caution">
    <text evidence="1">The sequence shown here is derived from an EMBL/GenBank/DDBJ whole genome shotgun (WGS) entry which is preliminary data.</text>
</comment>
<organism evidence="1 2">
    <name type="scientific">Pedosphaera parvula (strain Ellin514)</name>
    <dbReference type="NCBI Taxonomy" id="320771"/>
    <lineage>
        <taxon>Bacteria</taxon>
        <taxon>Pseudomonadati</taxon>
        <taxon>Verrucomicrobiota</taxon>
        <taxon>Pedosphaerae</taxon>
        <taxon>Pedosphaerales</taxon>
        <taxon>Pedosphaeraceae</taxon>
        <taxon>Pedosphaera</taxon>
    </lineage>
</organism>
<evidence type="ECO:0000313" key="1">
    <source>
        <dbReference type="EMBL" id="EEF57467.1"/>
    </source>
</evidence>
<gene>
    <name evidence="1" type="ORF">Cflav_PD0501</name>
</gene>
<accession>B9XRQ2</accession>
<protein>
    <recommendedName>
        <fullName evidence="3">PBS lyase HEAT domain protein repeat-containing protein</fullName>
    </recommendedName>
</protein>
<proteinExistence type="predicted"/>
<evidence type="ECO:0000313" key="2">
    <source>
        <dbReference type="Proteomes" id="UP000003688"/>
    </source>
</evidence>
<sequence>MVTLGVVILLGWQGILFMQAREPVYQGKKLGEWLELYQDESWDSPERQKAAQAVQNIGPKAIPSLLKTMSYRRPPMEEKGIDLLRRQKLVPIEAVQVGTYRARGADGFEILGEAARPAIPKLVKLLDDRNKHIKYLAFVSLLEVRPSQRDLTPALMKAAKDPDPYIGNEAVNALRYFDPEAARGAGFGGPVDTESYVYIKYEMLHEGGDQGHGVNGRS</sequence>
<dbReference type="Proteomes" id="UP000003688">
    <property type="component" value="Unassembled WGS sequence"/>
</dbReference>